<evidence type="ECO:0000256" key="4">
    <source>
        <dbReference type="ARBA" id="ARBA00023274"/>
    </source>
</evidence>
<dbReference type="GO" id="GO:0000049">
    <property type="term" value="F:tRNA binding"/>
    <property type="evidence" value="ECO:0007669"/>
    <property type="project" value="UniProtKB-KW"/>
</dbReference>
<dbReference type="InterPro" id="IPR047873">
    <property type="entry name" value="Ribosomal_uL16"/>
</dbReference>
<dbReference type="AlphaFoldDB" id="A0A0S7Y5Y5"/>
<organism evidence="9 10">
    <name type="scientific">candidate division WOR-1 bacterium DG_54_3</name>
    <dbReference type="NCBI Taxonomy" id="1703775"/>
    <lineage>
        <taxon>Bacteria</taxon>
        <taxon>Bacillati</taxon>
        <taxon>Saganbacteria</taxon>
    </lineage>
</organism>
<evidence type="ECO:0000256" key="3">
    <source>
        <dbReference type="ARBA" id="ARBA00022980"/>
    </source>
</evidence>
<proteinExistence type="inferred from homology"/>
<comment type="similarity">
    <text evidence="1 6 7">Belongs to the universal ribosomal protein uL16 family.</text>
</comment>
<dbReference type="EMBL" id="LIZX01000012">
    <property type="protein sequence ID" value="KPJ69839.1"/>
    <property type="molecule type" value="Genomic_DNA"/>
</dbReference>
<evidence type="ECO:0000256" key="8">
    <source>
        <dbReference type="RuleBase" id="RU004414"/>
    </source>
</evidence>
<dbReference type="FunFam" id="3.90.1170.10:FF:000001">
    <property type="entry name" value="50S ribosomal protein L16"/>
    <property type="match status" value="1"/>
</dbReference>
<dbReference type="SUPFAM" id="SSF54686">
    <property type="entry name" value="Ribosomal protein L16p/L10e"/>
    <property type="match status" value="1"/>
</dbReference>
<dbReference type="InterPro" id="IPR036920">
    <property type="entry name" value="Ribosomal_uL16_sf"/>
</dbReference>
<dbReference type="GO" id="GO:0003735">
    <property type="term" value="F:structural constituent of ribosome"/>
    <property type="evidence" value="ECO:0007669"/>
    <property type="project" value="InterPro"/>
</dbReference>
<protein>
    <recommendedName>
        <fullName evidence="5 6">Large ribosomal subunit protein uL16</fullName>
    </recommendedName>
</protein>
<dbReference type="InterPro" id="IPR000114">
    <property type="entry name" value="Ribosomal_uL16_bact-type"/>
</dbReference>
<evidence type="ECO:0000256" key="5">
    <source>
        <dbReference type="ARBA" id="ARBA00035198"/>
    </source>
</evidence>
<keyword evidence="6 8" id="KW-0694">RNA-binding</keyword>
<keyword evidence="6 8" id="KW-0699">rRNA-binding</keyword>
<keyword evidence="4 6" id="KW-0687">Ribonucleoprotein</keyword>
<reference evidence="9 10" key="1">
    <citation type="journal article" date="2015" name="Microbiome">
        <title>Genomic resolution of linkages in carbon, nitrogen, and sulfur cycling among widespread estuary sediment bacteria.</title>
        <authorList>
            <person name="Baker B.J."/>
            <person name="Lazar C.S."/>
            <person name="Teske A.P."/>
            <person name="Dick G.J."/>
        </authorList>
    </citation>
    <scope>NUCLEOTIDE SEQUENCE [LARGE SCALE GENOMIC DNA]</scope>
    <source>
        <strain evidence="9">DG_54_3</strain>
    </source>
</reference>
<dbReference type="PANTHER" id="PTHR12220:SF13">
    <property type="entry name" value="LARGE RIBOSOMAL SUBUNIT PROTEIN UL16M"/>
    <property type="match status" value="1"/>
</dbReference>
<dbReference type="Proteomes" id="UP000051861">
    <property type="component" value="Unassembled WGS sequence"/>
</dbReference>
<dbReference type="InterPro" id="IPR016180">
    <property type="entry name" value="Ribosomal_uL16_dom"/>
</dbReference>
<accession>A0A0S7Y5Y5</accession>
<evidence type="ECO:0000313" key="10">
    <source>
        <dbReference type="Proteomes" id="UP000051861"/>
    </source>
</evidence>
<dbReference type="GO" id="GO:1990904">
    <property type="term" value="C:ribonucleoprotein complex"/>
    <property type="evidence" value="ECO:0007669"/>
    <property type="project" value="UniProtKB-KW"/>
</dbReference>
<dbReference type="NCBIfam" id="TIGR01164">
    <property type="entry name" value="rplP_bact"/>
    <property type="match status" value="1"/>
</dbReference>
<dbReference type="InterPro" id="IPR020798">
    <property type="entry name" value="Ribosomal_uL16_CS"/>
</dbReference>
<dbReference type="PROSITE" id="PS00701">
    <property type="entry name" value="RIBOSOMAL_L16_2"/>
    <property type="match status" value="1"/>
</dbReference>
<dbReference type="PANTHER" id="PTHR12220">
    <property type="entry name" value="50S/60S RIBOSOMAL PROTEIN L16"/>
    <property type="match status" value="1"/>
</dbReference>
<gene>
    <name evidence="6" type="primary">rplP</name>
    <name evidence="9" type="ORF">AMJ44_01875</name>
</gene>
<dbReference type="GO" id="GO:0005840">
    <property type="term" value="C:ribosome"/>
    <property type="evidence" value="ECO:0007669"/>
    <property type="project" value="UniProtKB-KW"/>
</dbReference>
<sequence>MVLIPAKTKFRKHQRGRVRGRASAGAAINFGEFGLQAMECGHLTTNQIEAARKALTHYLKRGGKVWMRAFADKVITARAAETRMGGGKGAPIGFVAPVKRGHIIFEIGGISVADAKEAFRLASFKMPIKTRFVVKA</sequence>
<comment type="function">
    <text evidence="6 8">Binds 23S rRNA and is also seen to make contacts with the A and possibly P site tRNAs.</text>
</comment>
<comment type="subunit">
    <text evidence="6 8">Part of the 50S ribosomal subunit.</text>
</comment>
<dbReference type="PRINTS" id="PR00060">
    <property type="entry name" value="RIBOSOMALL16"/>
</dbReference>
<name>A0A0S7Y5Y5_UNCSA</name>
<evidence type="ECO:0000256" key="1">
    <source>
        <dbReference type="ARBA" id="ARBA00008931"/>
    </source>
</evidence>
<evidence type="ECO:0000256" key="7">
    <source>
        <dbReference type="RuleBase" id="RU004413"/>
    </source>
</evidence>
<dbReference type="Gene3D" id="3.90.1170.10">
    <property type="entry name" value="Ribosomal protein L10e/L16"/>
    <property type="match status" value="1"/>
</dbReference>
<evidence type="ECO:0000313" key="9">
    <source>
        <dbReference type="EMBL" id="KPJ69839.1"/>
    </source>
</evidence>
<dbReference type="Pfam" id="PF00252">
    <property type="entry name" value="Ribosomal_L16"/>
    <property type="match status" value="1"/>
</dbReference>
<dbReference type="GO" id="GO:0019843">
    <property type="term" value="F:rRNA binding"/>
    <property type="evidence" value="ECO:0007669"/>
    <property type="project" value="UniProtKB-UniRule"/>
</dbReference>
<keyword evidence="3 6" id="KW-0689">Ribosomal protein</keyword>
<evidence type="ECO:0000256" key="6">
    <source>
        <dbReference type="HAMAP-Rule" id="MF_01342"/>
    </source>
</evidence>
<dbReference type="GO" id="GO:0006412">
    <property type="term" value="P:translation"/>
    <property type="evidence" value="ECO:0007669"/>
    <property type="project" value="UniProtKB-UniRule"/>
</dbReference>
<dbReference type="PATRIC" id="fig|1703775.3.peg.2760"/>
<dbReference type="HAMAP" id="MF_01342">
    <property type="entry name" value="Ribosomal_uL16"/>
    <property type="match status" value="1"/>
</dbReference>
<comment type="caution">
    <text evidence="9">The sequence shown here is derived from an EMBL/GenBank/DDBJ whole genome shotgun (WGS) entry which is preliminary data.</text>
</comment>
<evidence type="ECO:0000256" key="2">
    <source>
        <dbReference type="ARBA" id="ARBA00022555"/>
    </source>
</evidence>
<keyword evidence="2 6" id="KW-0820">tRNA-binding</keyword>
<dbReference type="CDD" id="cd01433">
    <property type="entry name" value="Ribosomal_L16_L10e"/>
    <property type="match status" value="1"/>
</dbReference>